<dbReference type="Pfam" id="PF14343">
    <property type="entry name" value="PrcB_C"/>
    <property type="match status" value="1"/>
</dbReference>
<evidence type="ECO:0000313" key="3">
    <source>
        <dbReference type="EMBL" id="TFE84121.1"/>
    </source>
</evidence>
<dbReference type="InterPro" id="IPR051465">
    <property type="entry name" value="Cell_Envelope_Struct_Comp"/>
</dbReference>
<accession>A0A4Y8PTD9</accession>
<dbReference type="EMBL" id="MYFO01000038">
    <property type="protein sequence ID" value="TFE84121.1"/>
    <property type="molecule type" value="Genomic_DNA"/>
</dbReference>
<dbReference type="RefSeq" id="WP_134756422.1">
    <property type="nucleotide sequence ID" value="NZ_MYFO02000001.1"/>
</dbReference>
<proteinExistence type="predicted"/>
<organism evidence="3 4">
    <name type="scientific">Paenibacillus athensensis</name>
    <dbReference type="NCBI Taxonomy" id="1967502"/>
    <lineage>
        <taxon>Bacteria</taxon>
        <taxon>Bacillati</taxon>
        <taxon>Bacillota</taxon>
        <taxon>Bacilli</taxon>
        <taxon>Bacillales</taxon>
        <taxon>Paenibacillaceae</taxon>
        <taxon>Paenibacillus</taxon>
    </lineage>
</organism>
<dbReference type="PANTHER" id="PTHR43308">
    <property type="entry name" value="OUTER MEMBRANE PROTEIN ALPHA-RELATED"/>
    <property type="match status" value="1"/>
</dbReference>
<feature type="domain" description="SLH" evidence="2">
    <location>
        <begin position="24"/>
        <end position="87"/>
    </location>
</feature>
<dbReference type="Pfam" id="PF00395">
    <property type="entry name" value="SLH"/>
    <property type="match status" value="3"/>
</dbReference>
<dbReference type="InterPro" id="IPR001119">
    <property type="entry name" value="SLH_dom"/>
</dbReference>
<keyword evidence="4" id="KW-1185">Reference proteome</keyword>
<feature type="domain" description="SLH" evidence="2">
    <location>
        <begin position="92"/>
        <end position="152"/>
    </location>
</feature>
<reference evidence="3 4" key="1">
    <citation type="submission" date="2017-03" db="EMBL/GenBank/DDBJ databases">
        <title>Isolation of Levoglucosan Utilizing Bacteria.</title>
        <authorList>
            <person name="Arya A.S."/>
        </authorList>
    </citation>
    <scope>NUCLEOTIDE SEQUENCE [LARGE SCALE GENOMIC DNA]</scope>
    <source>
        <strain evidence="3 4">MEC069</strain>
    </source>
</reference>
<dbReference type="InterPro" id="IPR025748">
    <property type="entry name" value="PrcB_C_dom"/>
</dbReference>
<dbReference type="AlphaFoldDB" id="A0A4Y8PTD9"/>
<dbReference type="PANTHER" id="PTHR43308:SF5">
    <property type="entry name" value="S-LAYER PROTEIN _ PEPTIDOGLYCAN ENDO-BETA-N-ACETYLGLUCOSAMINIDASE"/>
    <property type="match status" value="1"/>
</dbReference>
<feature type="signal peptide" evidence="1">
    <location>
        <begin position="1"/>
        <end position="28"/>
    </location>
</feature>
<dbReference type="Proteomes" id="UP000298246">
    <property type="component" value="Unassembled WGS sequence"/>
</dbReference>
<comment type="caution">
    <text evidence="3">The sequence shown here is derived from an EMBL/GenBank/DDBJ whole genome shotgun (WGS) entry which is preliminary data.</text>
</comment>
<gene>
    <name evidence="3" type="ORF">B5M42_20985</name>
</gene>
<dbReference type="PROSITE" id="PS51272">
    <property type="entry name" value="SLH"/>
    <property type="match status" value="3"/>
</dbReference>
<sequence length="311" mass="33905">MKKQMKKWSALFVLVIVLGLTGAQSVFAFTDIQNDPAQAKIEALNEAGIVSGVDDTTFAPRSQMTYAQAVHLIVKGLGLNIDNIRFIKKPEASDYFDHVANDAWYAPSLIIAVHNDLPLGRDFDPNAAITREQFAMYLYKAVLTKGSYALNKMYIIIGDEADVSPDAMNAIQDLVKMNIVQLEDGKFRPQAAITRSEAAAQLYDAIKFVETHKALPGEGAAEQPAAGDEVTVITTPINDAVNEVVLSRGMKPNPGYGIAVTSIDFSAPGEAIVHYRLSEPDPDKMYAQVITEPQATTYIASALKVKLQQDQ</sequence>
<name>A0A4Y8PTD9_9BACL</name>
<keyword evidence="1" id="KW-0732">Signal</keyword>
<feature type="chain" id="PRO_5021271216" description="SLH domain-containing protein" evidence="1">
    <location>
        <begin position="29"/>
        <end position="311"/>
    </location>
</feature>
<evidence type="ECO:0000313" key="4">
    <source>
        <dbReference type="Proteomes" id="UP000298246"/>
    </source>
</evidence>
<protein>
    <recommendedName>
        <fullName evidence="2">SLH domain-containing protein</fullName>
    </recommendedName>
</protein>
<evidence type="ECO:0000256" key="1">
    <source>
        <dbReference type="SAM" id="SignalP"/>
    </source>
</evidence>
<feature type="domain" description="SLH" evidence="2">
    <location>
        <begin position="154"/>
        <end position="216"/>
    </location>
</feature>
<evidence type="ECO:0000259" key="2">
    <source>
        <dbReference type="PROSITE" id="PS51272"/>
    </source>
</evidence>
<dbReference type="OrthoDB" id="1738667at2"/>